<dbReference type="Proteomes" id="UP000095283">
    <property type="component" value="Unplaced"/>
</dbReference>
<sequence length="57" mass="6633">MSKRASQRQVPPLAPRNTGGQCLVWPVRLQFGYFPIVQGKCHFRLLIKWFYTIVVSL</sequence>
<organism evidence="2 3">
    <name type="scientific">Heterorhabditis bacteriophora</name>
    <name type="common">Entomopathogenic nematode worm</name>
    <dbReference type="NCBI Taxonomy" id="37862"/>
    <lineage>
        <taxon>Eukaryota</taxon>
        <taxon>Metazoa</taxon>
        <taxon>Ecdysozoa</taxon>
        <taxon>Nematoda</taxon>
        <taxon>Chromadorea</taxon>
        <taxon>Rhabditida</taxon>
        <taxon>Rhabditina</taxon>
        <taxon>Rhabditomorpha</taxon>
        <taxon>Strongyloidea</taxon>
        <taxon>Heterorhabditidae</taxon>
        <taxon>Heterorhabditis</taxon>
    </lineage>
</organism>
<evidence type="ECO:0000256" key="1">
    <source>
        <dbReference type="SAM" id="MobiDB-lite"/>
    </source>
</evidence>
<keyword evidence="2" id="KW-1185">Reference proteome</keyword>
<accession>A0A1I7WRW3</accession>
<evidence type="ECO:0000313" key="3">
    <source>
        <dbReference type="WBParaSite" id="Hba_07831"/>
    </source>
</evidence>
<dbReference type="AlphaFoldDB" id="A0A1I7WRW3"/>
<name>A0A1I7WRW3_HETBA</name>
<reference evidence="3" key="1">
    <citation type="submission" date="2016-11" db="UniProtKB">
        <authorList>
            <consortium name="WormBaseParasite"/>
        </authorList>
    </citation>
    <scope>IDENTIFICATION</scope>
</reference>
<protein>
    <submittedName>
        <fullName evidence="3">Uncharacterized protein</fullName>
    </submittedName>
</protein>
<feature type="region of interest" description="Disordered" evidence="1">
    <location>
        <begin position="1"/>
        <end position="20"/>
    </location>
</feature>
<proteinExistence type="predicted"/>
<evidence type="ECO:0000313" key="2">
    <source>
        <dbReference type="Proteomes" id="UP000095283"/>
    </source>
</evidence>
<dbReference type="WBParaSite" id="Hba_07831">
    <property type="protein sequence ID" value="Hba_07831"/>
    <property type="gene ID" value="Hba_07831"/>
</dbReference>